<feature type="transmembrane region" description="Helical" evidence="5">
    <location>
        <begin position="20"/>
        <end position="37"/>
    </location>
</feature>
<organism evidence="7 8">
    <name type="scientific">Planobispora siamensis</name>
    <dbReference type="NCBI Taxonomy" id="936338"/>
    <lineage>
        <taxon>Bacteria</taxon>
        <taxon>Bacillati</taxon>
        <taxon>Actinomycetota</taxon>
        <taxon>Actinomycetes</taxon>
        <taxon>Streptosporangiales</taxon>
        <taxon>Streptosporangiaceae</taxon>
        <taxon>Planobispora</taxon>
    </lineage>
</organism>
<evidence type="ECO:0000259" key="6">
    <source>
        <dbReference type="Pfam" id="PF01694"/>
    </source>
</evidence>
<dbReference type="SUPFAM" id="SSF144091">
    <property type="entry name" value="Rhomboid-like"/>
    <property type="match status" value="1"/>
</dbReference>
<keyword evidence="8" id="KW-1185">Reference proteome</keyword>
<gene>
    <name evidence="7" type="ORF">Psi01_77420</name>
</gene>
<evidence type="ECO:0000256" key="3">
    <source>
        <dbReference type="ARBA" id="ARBA00022989"/>
    </source>
</evidence>
<evidence type="ECO:0000256" key="5">
    <source>
        <dbReference type="SAM" id="Phobius"/>
    </source>
</evidence>
<evidence type="ECO:0000256" key="2">
    <source>
        <dbReference type="ARBA" id="ARBA00022692"/>
    </source>
</evidence>
<evidence type="ECO:0000256" key="4">
    <source>
        <dbReference type="ARBA" id="ARBA00023136"/>
    </source>
</evidence>
<dbReference type="GO" id="GO:0016020">
    <property type="term" value="C:membrane"/>
    <property type="evidence" value="ECO:0007669"/>
    <property type="project" value="UniProtKB-SubCell"/>
</dbReference>
<dbReference type="Proteomes" id="UP000619788">
    <property type="component" value="Unassembled WGS sequence"/>
</dbReference>
<keyword evidence="3 5" id="KW-1133">Transmembrane helix</keyword>
<dbReference type="InterPro" id="IPR035952">
    <property type="entry name" value="Rhomboid-like_sf"/>
</dbReference>
<keyword evidence="4 5" id="KW-0472">Membrane</keyword>
<feature type="domain" description="Peptidase S54 rhomboid" evidence="6">
    <location>
        <begin position="21"/>
        <end position="93"/>
    </location>
</feature>
<name>A0A8J3WQN8_9ACTN</name>
<dbReference type="Gene3D" id="1.20.1540.10">
    <property type="entry name" value="Rhomboid-like"/>
    <property type="match status" value="1"/>
</dbReference>
<evidence type="ECO:0000256" key="1">
    <source>
        <dbReference type="ARBA" id="ARBA00004141"/>
    </source>
</evidence>
<dbReference type="AlphaFoldDB" id="A0A8J3WQN8"/>
<accession>A0A8J3WQN8</accession>
<feature type="transmembrane region" description="Helical" evidence="5">
    <location>
        <begin position="75"/>
        <end position="92"/>
    </location>
</feature>
<protein>
    <recommendedName>
        <fullName evidence="6">Peptidase S54 rhomboid domain-containing protein</fullName>
    </recommendedName>
</protein>
<dbReference type="EMBL" id="BOOJ01000077">
    <property type="protein sequence ID" value="GIH97112.1"/>
    <property type="molecule type" value="Genomic_DNA"/>
</dbReference>
<evidence type="ECO:0000313" key="7">
    <source>
        <dbReference type="EMBL" id="GIH97112.1"/>
    </source>
</evidence>
<comment type="caution">
    <text evidence="7">The sequence shown here is derived from an EMBL/GenBank/DDBJ whole genome shotgun (WGS) entry which is preliminary data.</text>
</comment>
<sequence length="125" mass="13274">MGAGAGERGGITWRPGAVRQGAGASGVLFGYFGYVLVRGAFDRHLIDIMVGLVMALCFAYQYVGLMLPQPGIISWQAHLFGFLAGVLGGWLFRDRRRPRPAVAARGPEAAPGSTAALLKEIEDLA</sequence>
<reference evidence="7 8" key="1">
    <citation type="submission" date="2021-01" db="EMBL/GenBank/DDBJ databases">
        <title>Whole genome shotgun sequence of Planobispora siamensis NBRC 107568.</title>
        <authorList>
            <person name="Komaki H."/>
            <person name="Tamura T."/>
        </authorList>
    </citation>
    <scope>NUCLEOTIDE SEQUENCE [LARGE SCALE GENOMIC DNA]</scope>
    <source>
        <strain evidence="7 8">NBRC 107568</strain>
    </source>
</reference>
<dbReference type="InterPro" id="IPR022764">
    <property type="entry name" value="Peptidase_S54_rhomboid_dom"/>
</dbReference>
<dbReference type="GO" id="GO:0004252">
    <property type="term" value="F:serine-type endopeptidase activity"/>
    <property type="evidence" value="ECO:0007669"/>
    <property type="project" value="InterPro"/>
</dbReference>
<evidence type="ECO:0000313" key="8">
    <source>
        <dbReference type="Proteomes" id="UP000619788"/>
    </source>
</evidence>
<dbReference type="RefSeq" id="WP_204069128.1">
    <property type="nucleotide sequence ID" value="NZ_BOOJ01000077.1"/>
</dbReference>
<keyword evidence="2 5" id="KW-0812">Transmembrane</keyword>
<feature type="transmembrane region" description="Helical" evidence="5">
    <location>
        <begin position="44"/>
        <end position="63"/>
    </location>
</feature>
<proteinExistence type="predicted"/>
<comment type="subcellular location">
    <subcellularLocation>
        <location evidence="1">Membrane</location>
        <topology evidence="1">Multi-pass membrane protein</topology>
    </subcellularLocation>
</comment>
<dbReference type="Pfam" id="PF01694">
    <property type="entry name" value="Rhomboid"/>
    <property type="match status" value="1"/>
</dbReference>